<dbReference type="Pfam" id="PF09643">
    <property type="entry name" value="YopX"/>
    <property type="match status" value="1"/>
</dbReference>
<accession>X0ZXJ5</accession>
<reference evidence="2" key="1">
    <citation type="journal article" date="2014" name="Front. Microbiol.">
        <title>High frequency of phylogenetically diverse reductive dehalogenase-homologous genes in deep subseafloor sedimentary metagenomes.</title>
        <authorList>
            <person name="Kawai M."/>
            <person name="Futagami T."/>
            <person name="Toyoda A."/>
            <person name="Takaki Y."/>
            <person name="Nishi S."/>
            <person name="Hori S."/>
            <person name="Arai W."/>
            <person name="Tsubouchi T."/>
            <person name="Morono Y."/>
            <person name="Uchiyama I."/>
            <person name="Ito T."/>
            <person name="Fujiyama A."/>
            <person name="Inagaki F."/>
            <person name="Takami H."/>
        </authorList>
    </citation>
    <scope>NUCLEOTIDE SEQUENCE</scope>
    <source>
        <strain evidence="2">Expedition CK06-06</strain>
    </source>
</reference>
<comment type="caution">
    <text evidence="2">The sequence shown here is derived from an EMBL/GenBank/DDBJ whole genome shotgun (WGS) entry which is preliminary data.</text>
</comment>
<name>X0ZXJ5_9ZZZZ</name>
<sequence length="110" mass="12868">MKREIKFKVWDSISKEMHCSATVNNGKLKDFIDLEHYTLRQFTGLKDKNGVEIYEGDIISWERWEHNRLITYECSGFYSVDEEGGRLLSMVDSLTVEVIGNKYQSPELIN</sequence>
<dbReference type="InterPro" id="IPR023385">
    <property type="entry name" value="YopX-like_C"/>
</dbReference>
<dbReference type="EMBL" id="BART01006528">
    <property type="protein sequence ID" value="GAG65198.1"/>
    <property type="molecule type" value="Genomic_DNA"/>
</dbReference>
<dbReference type="SUPFAM" id="SSF159006">
    <property type="entry name" value="YopX-like"/>
    <property type="match status" value="1"/>
</dbReference>
<dbReference type="Gene3D" id="2.30.30.290">
    <property type="entry name" value="YopX-like domains"/>
    <property type="match status" value="1"/>
</dbReference>
<feature type="domain" description="YopX protein" evidence="1">
    <location>
        <begin position="15"/>
        <end position="109"/>
    </location>
</feature>
<evidence type="ECO:0000313" key="2">
    <source>
        <dbReference type="EMBL" id="GAG65198.1"/>
    </source>
</evidence>
<dbReference type="InterPro" id="IPR019096">
    <property type="entry name" value="YopX_protein"/>
</dbReference>
<dbReference type="AlphaFoldDB" id="X0ZXJ5"/>
<proteinExistence type="predicted"/>
<protein>
    <recommendedName>
        <fullName evidence="1">YopX protein domain-containing protein</fullName>
    </recommendedName>
</protein>
<organism evidence="2">
    <name type="scientific">marine sediment metagenome</name>
    <dbReference type="NCBI Taxonomy" id="412755"/>
    <lineage>
        <taxon>unclassified sequences</taxon>
        <taxon>metagenomes</taxon>
        <taxon>ecological metagenomes</taxon>
    </lineage>
</organism>
<gene>
    <name evidence="2" type="ORF">S01H4_14893</name>
</gene>
<evidence type="ECO:0000259" key="1">
    <source>
        <dbReference type="Pfam" id="PF09643"/>
    </source>
</evidence>